<dbReference type="AlphaFoldDB" id="F3FTV0"/>
<organism evidence="1 2">
    <name type="scientific">Pseudomonas syringae pv. japonica str. M301072</name>
    <dbReference type="NCBI Taxonomy" id="629262"/>
    <lineage>
        <taxon>Bacteria</taxon>
        <taxon>Pseudomonadati</taxon>
        <taxon>Pseudomonadota</taxon>
        <taxon>Gammaproteobacteria</taxon>
        <taxon>Pseudomonadales</taxon>
        <taxon>Pseudomonadaceae</taxon>
        <taxon>Pseudomonas</taxon>
        <taxon>Pseudomonas syringae</taxon>
    </lineage>
</organism>
<comment type="caution">
    <text evidence="1">The sequence shown here is derived from an EMBL/GenBank/DDBJ whole genome shotgun (WGS) entry which is preliminary data.</text>
</comment>
<dbReference type="Proteomes" id="UP000004471">
    <property type="component" value="Unassembled WGS sequence"/>
</dbReference>
<gene>
    <name evidence="1" type="ORF">PSYJA_33905</name>
</gene>
<evidence type="ECO:0000313" key="1">
    <source>
        <dbReference type="EMBL" id="EGH33642.1"/>
    </source>
</evidence>
<sequence>EQYLSRYQDAAHYAKAPCIGMDTCMAQDQQAIADSQSDATTVRKRANDALLTSVLRQQETLQSDAQALASMQRAASGATGQMQAIQSANQLASAQTNQLLQIRSLLIAQQNALATNAQVEADRDAQKFAADRKALSGRNSQSADRQW</sequence>
<dbReference type="HOGENOM" id="CLU_1762743_0_0_6"/>
<evidence type="ECO:0000313" key="2">
    <source>
        <dbReference type="Proteomes" id="UP000004471"/>
    </source>
</evidence>
<dbReference type="PATRIC" id="fig|629262.5.peg.5425"/>
<proteinExistence type="predicted"/>
<accession>F3FTV0</accession>
<dbReference type="SUPFAM" id="SSF101082">
    <property type="entry name" value="Typo IV secretion system protein TraC"/>
    <property type="match status" value="1"/>
</dbReference>
<name>F3FTV0_PSESX</name>
<reference evidence="1 2" key="1">
    <citation type="journal article" date="2011" name="PLoS Pathog.">
        <title>Dynamic evolution of pathogenicity revealed by sequencing and comparative genomics of 19 Pseudomonas syringae isolates.</title>
        <authorList>
            <person name="Baltrus D.A."/>
            <person name="Nishimura M.T."/>
            <person name="Romanchuk A."/>
            <person name="Chang J.H."/>
            <person name="Mukhtar M.S."/>
            <person name="Cherkis K."/>
            <person name="Roach J."/>
            <person name="Grant S.R."/>
            <person name="Jones C.D."/>
            <person name="Dangl J.L."/>
        </authorList>
    </citation>
    <scope>NUCLEOTIDE SEQUENCE [LARGE SCALE GENOMIC DNA]</scope>
    <source>
        <strain evidence="2">M301072PT</strain>
    </source>
</reference>
<protein>
    <submittedName>
        <fullName evidence="1">Conjugal transfer protein TrbJ</fullName>
    </submittedName>
</protein>
<dbReference type="EMBL" id="AEAH01001822">
    <property type="protein sequence ID" value="EGH33642.1"/>
    <property type="molecule type" value="Genomic_DNA"/>
</dbReference>
<feature type="non-terminal residue" evidence="1">
    <location>
        <position position="1"/>
    </location>
</feature>